<evidence type="ECO:0000259" key="3">
    <source>
        <dbReference type="Pfam" id="PF05368"/>
    </source>
</evidence>
<gene>
    <name evidence="4" type="ORF">J2T10_003079</name>
</gene>
<evidence type="ECO:0000313" key="5">
    <source>
        <dbReference type="Proteomes" id="UP001244563"/>
    </source>
</evidence>
<feature type="domain" description="NmrA-like" evidence="3">
    <location>
        <begin position="7"/>
        <end position="269"/>
    </location>
</feature>
<keyword evidence="1" id="KW-0602">Photosynthesis</keyword>
<keyword evidence="5" id="KW-1185">Reference proteome</keyword>
<dbReference type="InterPro" id="IPR036291">
    <property type="entry name" value="NAD(P)-bd_dom_sf"/>
</dbReference>
<dbReference type="InterPro" id="IPR044256">
    <property type="entry name" value="HCF244-like"/>
</dbReference>
<dbReference type="SUPFAM" id="SSF51735">
    <property type="entry name" value="NAD(P)-binding Rossmann-fold domains"/>
    <property type="match status" value="1"/>
</dbReference>
<name>A0ABT9TP20_PAENI</name>
<accession>A0ABT9TP20</accession>
<dbReference type="Pfam" id="PF05368">
    <property type="entry name" value="NmrA"/>
    <property type="match status" value="1"/>
</dbReference>
<dbReference type="InterPro" id="IPR008030">
    <property type="entry name" value="NmrA-like"/>
</dbReference>
<sequence>MAEDLPVLVVGATGFLGGQVVDELLRRGRKVRALVRPGSKAAKLEAKGVEVVRGDMLDTASLIAAMTGVSAAISTAAGYTRNDRNAKVIDSYGNSNLAVAAKYASVPRFVLISILTCDETPQIPHFWNKKLAEDKFEELGVPFVALRPGAFFDQAVGMGGDPFAKGRFVWLGSKDARLTFVLASDLAVYLAAAVDADIVDGERIDIGWTRPLSMQEAAGIAGRRAGREIKVRSVPAGAINGLGKVTAKVLPLVADMASMVAWFETGKYVADTTRQEQVFGPVPTPDDAIGRVAARYGH</sequence>
<reference evidence="4 5" key="1">
    <citation type="submission" date="2023-07" db="EMBL/GenBank/DDBJ databases">
        <title>Sorghum-associated microbial communities from plants grown in Nebraska, USA.</title>
        <authorList>
            <person name="Schachtman D."/>
        </authorList>
    </citation>
    <scope>NUCLEOTIDE SEQUENCE [LARGE SCALE GENOMIC DNA]</scope>
    <source>
        <strain evidence="4 5">CC523</strain>
    </source>
</reference>
<dbReference type="CDD" id="cd05243">
    <property type="entry name" value="SDR_a5"/>
    <property type="match status" value="1"/>
</dbReference>
<organism evidence="4 5">
    <name type="scientific">Paenarthrobacter nicotinovorans</name>
    <name type="common">Arthrobacter nicotinovorans</name>
    <dbReference type="NCBI Taxonomy" id="29320"/>
    <lineage>
        <taxon>Bacteria</taxon>
        <taxon>Bacillati</taxon>
        <taxon>Actinomycetota</taxon>
        <taxon>Actinomycetes</taxon>
        <taxon>Micrococcales</taxon>
        <taxon>Micrococcaceae</taxon>
        <taxon>Paenarthrobacter</taxon>
    </lineage>
</organism>
<dbReference type="PANTHER" id="PTHR47128">
    <property type="match status" value="1"/>
</dbReference>
<evidence type="ECO:0000256" key="1">
    <source>
        <dbReference type="ARBA" id="ARBA00022531"/>
    </source>
</evidence>
<dbReference type="Proteomes" id="UP001244563">
    <property type="component" value="Unassembled WGS sequence"/>
</dbReference>
<protein>
    <submittedName>
        <fullName evidence="4">Uncharacterized protein YbjT (DUF2867 family)</fullName>
    </submittedName>
</protein>
<proteinExistence type="predicted"/>
<dbReference type="Gene3D" id="3.40.50.720">
    <property type="entry name" value="NAD(P)-binding Rossmann-like Domain"/>
    <property type="match status" value="1"/>
</dbReference>
<keyword evidence="2" id="KW-0604">Photosystem II</keyword>
<evidence type="ECO:0000313" key="4">
    <source>
        <dbReference type="EMBL" id="MDQ0103414.1"/>
    </source>
</evidence>
<evidence type="ECO:0000256" key="2">
    <source>
        <dbReference type="ARBA" id="ARBA00023276"/>
    </source>
</evidence>
<dbReference type="RefSeq" id="WP_064723426.1">
    <property type="nucleotide sequence ID" value="NZ_BDDW01000018.1"/>
</dbReference>
<comment type="caution">
    <text evidence="4">The sequence shown here is derived from an EMBL/GenBank/DDBJ whole genome shotgun (WGS) entry which is preliminary data.</text>
</comment>
<dbReference type="EMBL" id="JAUSSW010000009">
    <property type="protein sequence ID" value="MDQ0103414.1"/>
    <property type="molecule type" value="Genomic_DNA"/>
</dbReference>
<dbReference type="PANTHER" id="PTHR47128:SF2">
    <property type="entry name" value="PROTEIN HIGH CHLOROPHYLL FLUORESCENCE PHENOTYPE 244, CHLOROPLASTIC"/>
    <property type="match status" value="1"/>
</dbReference>